<dbReference type="AlphaFoldDB" id="A0A5B7KBL3"/>
<feature type="compositionally biased region" description="Polar residues" evidence="1">
    <location>
        <begin position="70"/>
        <end position="83"/>
    </location>
</feature>
<feature type="region of interest" description="Disordered" evidence="1">
    <location>
        <begin position="70"/>
        <end position="115"/>
    </location>
</feature>
<evidence type="ECO:0000313" key="2">
    <source>
        <dbReference type="EMBL" id="MPD04236.1"/>
    </source>
</evidence>
<reference evidence="2 3" key="1">
    <citation type="submission" date="2019-05" db="EMBL/GenBank/DDBJ databases">
        <title>Another draft genome of Portunus trituberculatus and its Hox gene families provides insights of decapod evolution.</title>
        <authorList>
            <person name="Jeong J.-H."/>
            <person name="Song I."/>
            <person name="Kim S."/>
            <person name="Choi T."/>
            <person name="Kim D."/>
            <person name="Ryu S."/>
            <person name="Kim W."/>
        </authorList>
    </citation>
    <scope>NUCLEOTIDE SEQUENCE [LARGE SCALE GENOMIC DNA]</scope>
    <source>
        <tissue evidence="2">Muscle</tissue>
    </source>
</reference>
<accession>A0A5B7KBL3</accession>
<dbReference type="Proteomes" id="UP000324222">
    <property type="component" value="Unassembled WGS sequence"/>
</dbReference>
<organism evidence="2 3">
    <name type="scientific">Portunus trituberculatus</name>
    <name type="common">Swimming crab</name>
    <name type="synonym">Neptunus trituberculatus</name>
    <dbReference type="NCBI Taxonomy" id="210409"/>
    <lineage>
        <taxon>Eukaryota</taxon>
        <taxon>Metazoa</taxon>
        <taxon>Ecdysozoa</taxon>
        <taxon>Arthropoda</taxon>
        <taxon>Crustacea</taxon>
        <taxon>Multicrustacea</taxon>
        <taxon>Malacostraca</taxon>
        <taxon>Eumalacostraca</taxon>
        <taxon>Eucarida</taxon>
        <taxon>Decapoda</taxon>
        <taxon>Pleocyemata</taxon>
        <taxon>Brachyura</taxon>
        <taxon>Eubrachyura</taxon>
        <taxon>Portunoidea</taxon>
        <taxon>Portunidae</taxon>
        <taxon>Portuninae</taxon>
        <taxon>Portunus</taxon>
    </lineage>
</organism>
<proteinExistence type="predicted"/>
<protein>
    <submittedName>
        <fullName evidence="2">Uncharacterized protein</fullName>
    </submittedName>
</protein>
<evidence type="ECO:0000313" key="3">
    <source>
        <dbReference type="Proteomes" id="UP000324222"/>
    </source>
</evidence>
<keyword evidence="3" id="KW-1185">Reference proteome</keyword>
<sequence>MAQQLGVRDVMEYLRSMMIRLNHNSEVQNIVRHGLTEVRQEAQRYINEVCEVLQEEITALQHEVRTQFTATNGLQGHQGSTSEPAAEDDKDELITGGSDFPVGTSAKHGAKEVRP</sequence>
<comment type="caution">
    <text evidence="2">The sequence shown here is derived from an EMBL/GenBank/DDBJ whole genome shotgun (WGS) entry which is preliminary data.</text>
</comment>
<dbReference type="EMBL" id="VSRR010140027">
    <property type="protein sequence ID" value="MPD04236.1"/>
    <property type="molecule type" value="Genomic_DNA"/>
</dbReference>
<name>A0A5B7KBL3_PORTR</name>
<gene>
    <name evidence="2" type="ORF">E2C01_099912</name>
</gene>
<evidence type="ECO:0000256" key="1">
    <source>
        <dbReference type="SAM" id="MobiDB-lite"/>
    </source>
</evidence>